<name>A0A9P4IU32_9PEZI</name>
<feature type="compositionally biased region" description="Polar residues" evidence="1">
    <location>
        <begin position="47"/>
        <end position="58"/>
    </location>
</feature>
<evidence type="ECO:0000313" key="3">
    <source>
        <dbReference type="Proteomes" id="UP000799439"/>
    </source>
</evidence>
<protein>
    <submittedName>
        <fullName evidence="2">Uncharacterized protein</fullName>
    </submittedName>
</protein>
<dbReference type="EMBL" id="ML996092">
    <property type="protein sequence ID" value="KAF2148749.1"/>
    <property type="molecule type" value="Genomic_DNA"/>
</dbReference>
<evidence type="ECO:0000256" key="1">
    <source>
        <dbReference type="SAM" id="MobiDB-lite"/>
    </source>
</evidence>
<feature type="compositionally biased region" description="Basic and acidic residues" evidence="1">
    <location>
        <begin position="30"/>
        <end position="46"/>
    </location>
</feature>
<dbReference type="OrthoDB" id="4220319at2759"/>
<comment type="caution">
    <text evidence="2">The sequence shown here is derived from an EMBL/GenBank/DDBJ whole genome shotgun (WGS) entry which is preliminary data.</text>
</comment>
<feature type="compositionally biased region" description="Gly residues" evidence="1">
    <location>
        <begin position="120"/>
        <end position="130"/>
    </location>
</feature>
<sequence>MFPRSIRLRLSPLSSRLTARPLSISTPLCARKDAQDKDSIKVEPNEYSKSGSDPSAAQSGEAFDSSKTRPEEHSTKDSDELNVSPANHKVSQPRGGTEGGAESSSSQSGQGPSDRSRSSGGSGHGGGYKGGEGKKYQ</sequence>
<feature type="compositionally biased region" description="Low complexity" evidence="1">
    <location>
        <begin position="100"/>
        <end position="113"/>
    </location>
</feature>
<dbReference type="PANTHER" id="PTHR42090">
    <property type="match status" value="1"/>
</dbReference>
<reference evidence="2" key="1">
    <citation type="journal article" date="2020" name="Stud. Mycol.">
        <title>101 Dothideomycetes genomes: a test case for predicting lifestyles and emergence of pathogens.</title>
        <authorList>
            <person name="Haridas S."/>
            <person name="Albert R."/>
            <person name="Binder M."/>
            <person name="Bloem J."/>
            <person name="Labutti K."/>
            <person name="Salamov A."/>
            <person name="Andreopoulos B."/>
            <person name="Baker S."/>
            <person name="Barry K."/>
            <person name="Bills G."/>
            <person name="Bluhm B."/>
            <person name="Cannon C."/>
            <person name="Castanera R."/>
            <person name="Culley D."/>
            <person name="Daum C."/>
            <person name="Ezra D."/>
            <person name="Gonzalez J."/>
            <person name="Henrissat B."/>
            <person name="Kuo A."/>
            <person name="Liang C."/>
            <person name="Lipzen A."/>
            <person name="Lutzoni F."/>
            <person name="Magnuson J."/>
            <person name="Mondo S."/>
            <person name="Nolan M."/>
            <person name="Ohm R."/>
            <person name="Pangilinan J."/>
            <person name="Park H.-J."/>
            <person name="Ramirez L."/>
            <person name="Alfaro M."/>
            <person name="Sun H."/>
            <person name="Tritt A."/>
            <person name="Yoshinaga Y."/>
            <person name="Zwiers L.-H."/>
            <person name="Turgeon B."/>
            <person name="Goodwin S."/>
            <person name="Spatafora J."/>
            <person name="Crous P."/>
            <person name="Grigoriev I."/>
        </authorList>
    </citation>
    <scope>NUCLEOTIDE SEQUENCE</scope>
    <source>
        <strain evidence="2">CBS 260.36</strain>
    </source>
</reference>
<dbReference type="AlphaFoldDB" id="A0A9P4IU32"/>
<keyword evidence="3" id="KW-1185">Reference proteome</keyword>
<dbReference type="Proteomes" id="UP000799439">
    <property type="component" value="Unassembled WGS sequence"/>
</dbReference>
<organism evidence="2 3">
    <name type="scientific">Myriangium duriaei CBS 260.36</name>
    <dbReference type="NCBI Taxonomy" id="1168546"/>
    <lineage>
        <taxon>Eukaryota</taxon>
        <taxon>Fungi</taxon>
        <taxon>Dikarya</taxon>
        <taxon>Ascomycota</taxon>
        <taxon>Pezizomycotina</taxon>
        <taxon>Dothideomycetes</taxon>
        <taxon>Dothideomycetidae</taxon>
        <taxon>Myriangiales</taxon>
        <taxon>Myriangiaceae</taxon>
        <taxon>Myriangium</taxon>
    </lineage>
</organism>
<gene>
    <name evidence="2" type="ORF">K461DRAFT_282216</name>
</gene>
<dbReference type="PANTHER" id="PTHR42090:SF1">
    <property type="match status" value="1"/>
</dbReference>
<feature type="compositionally biased region" description="Basic and acidic residues" evidence="1">
    <location>
        <begin position="64"/>
        <end position="79"/>
    </location>
</feature>
<feature type="region of interest" description="Disordered" evidence="1">
    <location>
        <begin position="19"/>
        <end position="137"/>
    </location>
</feature>
<accession>A0A9P4IU32</accession>
<evidence type="ECO:0000313" key="2">
    <source>
        <dbReference type="EMBL" id="KAF2148749.1"/>
    </source>
</evidence>
<proteinExistence type="predicted"/>